<dbReference type="EMBL" id="JAODUP010000002">
    <property type="protein sequence ID" value="KAK2170541.1"/>
    <property type="molecule type" value="Genomic_DNA"/>
</dbReference>
<dbReference type="GO" id="GO:0032502">
    <property type="term" value="P:developmental process"/>
    <property type="evidence" value="ECO:0007669"/>
    <property type="project" value="TreeGrafter"/>
</dbReference>
<evidence type="ECO:0000256" key="1">
    <source>
        <dbReference type="ARBA" id="ARBA00004123"/>
    </source>
</evidence>
<evidence type="ECO:0000259" key="8">
    <source>
        <dbReference type="PROSITE" id="PS50888"/>
    </source>
</evidence>
<dbReference type="GO" id="GO:0000977">
    <property type="term" value="F:RNA polymerase II transcription regulatory region sequence-specific DNA binding"/>
    <property type="evidence" value="ECO:0007669"/>
    <property type="project" value="TreeGrafter"/>
</dbReference>
<gene>
    <name evidence="9" type="ORF">LSH36_2g07022</name>
</gene>
<keyword evidence="2" id="KW-0805">Transcription regulation</keyword>
<feature type="region of interest" description="Disordered" evidence="7">
    <location>
        <begin position="61"/>
        <end position="121"/>
    </location>
</feature>
<dbReference type="SMART" id="SM00353">
    <property type="entry name" value="HLH"/>
    <property type="match status" value="1"/>
</dbReference>
<organism evidence="9 10">
    <name type="scientific">Paralvinella palmiformis</name>
    <dbReference type="NCBI Taxonomy" id="53620"/>
    <lineage>
        <taxon>Eukaryota</taxon>
        <taxon>Metazoa</taxon>
        <taxon>Spiralia</taxon>
        <taxon>Lophotrochozoa</taxon>
        <taxon>Annelida</taxon>
        <taxon>Polychaeta</taxon>
        <taxon>Sedentaria</taxon>
        <taxon>Canalipalpata</taxon>
        <taxon>Terebellida</taxon>
        <taxon>Terebelliformia</taxon>
        <taxon>Alvinellidae</taxon>
        <taxon>Paralvinella</taxon>
    </lineage>
</organism>
<sequence>MSLVSGYPAQSYHNSAHIGASAHDFYSYHPQSGGAGGRYPDHGAVQGAGAAPETSYFQGWMIGTHHPHQPSSPHTGELPPSGMGHHHHHHPHPPPPPHPSHPDDVAGSGHPGSGYLGAAVPGQDYGPMPVFSMLDANGLPIRVRPIKRRNTANKKERRRTVSINSAFANLRGCIPNVPSDTKLSKIKTLRLATSYIAYLMDVLNRDDPSLTEHGFKAELTKKIESREEKRKREAEEILKASQKDKKSKGRTGWPQQDCHVVGIVVEESLAHGWAQVAGKHDANDTDVVATHAHAQPSRASGINENRRIIDPELCASRLAGYGLPD</sequence>
<evidence type="ECO:0000313" key="10">
    <source>
        <dbReference type="Proteomes" id="UP001208570"/>
    </source>
</evidence>
<feature type="compositionally biased region" description="Low complexity" evidence="7">
    <location>
        <begin position="69"/>
        <end position="83"/>
    </location>
</feature>
<dbReference type="Proteomes" id="UP001208570">
    <property type="component" value="Unassembled WGS sequence"/>
</dbReference>
<evidence type="ECO:0000256" key="6">
    <source>
        <dbReference type="SAM" id="Coils"/>
    </source>
</evidence>
<keyword evidence="10" id="KW-1185">Reference proteome</keyword>
<reference evidence="9" key="1">
    <citation type="journal article" date="2023" name="Mol. Biol. Evol.">
        <title>Third-Generation Sequencing Reveals the Adaptive Role of the Epigenome in Three Deep-Sea Polychaetes.</title>
        <authorList>
            <person name="Perez M."/>
            <person name="Aroh O."/>
            <person name="Sun Y."/>
            <person name="Lan Y."/>
            <person name="Juniper S.K."/>
            <person name="Young C.R."/>
            <person name="Angers B."/>
            <person name="Qian P.Y."/>
        </authorList>
    </citation>
    <scope>NUCLEOTIDE SEQUENCE</scope>
    <source>
        <strain evidence="9">P08H-3</strain>
    </source>
</reference>
<comment type="subcellular location">
    <subcellularLocation>
        <location evidence="1">Nucleus</location>
    </subcellularLocation>
</comment>
<dbReference type="InterPro" id="IPR036638">
    <property type="entry name" value="HLH_DNA-bd_sf"/>
</dbReference>
<evidence type="ECO:0000256" key="5">
    <source>
        <dbReference type="ARBA" id="ARBA00023242"/>
    </source>
</evidence>
<keyword evidence="6" id="KW-0175">Coiled coil</keyword>
<protein>
    <recommendedName>
        <fullName evidence="8">BHLH domain-containing protein</fullName>
    </recommendedName>
</protein>
<evidence type="ECO:0000256" key="4">
    <source>
        <dbReference type="ARBA" id="ARBA00023163"/>
    </source>
</evidence>
<dbReference type="FunFam" id="4.10.280.10:FF:000010">
    <property type="entry name" value="Scleraxis bHLH transcription factor"/>
    <property type="match status" value="1"/>
</dbReference>
<evidence type="ECO:0000256" key="7">
    <source>
        <dbReference type="SAM" id="MobiDB-lite"/>
    </source>
</evidence>
<name>A0AAD9KFZ8_9ANNE</name>
<keyword evidence="4" id="KW-0804">Transcription</keyword>
<proteinExistence type="predicted"/>
<dbReference type="AlphaFoldDB" id="A0AAD9KFZ8"/>
<feature type="coiled-coil region" evidence="6">
    <location>
        <begin position="216"/>
        <end position="244"/>
    </location>
</feature>
<dbReference type="Gene3D" id="4.10.280.10">
    <property type="entry name" value="Helix-loop-helix DNA-binding domain"/>
    <property type="match status" value="1"/>
</dbReference>
<dbReference type="GO" id="GO:0046983">
    <property type="term" value="F:protein dimerization activity"/>
    <property type="evidence" value="ECO:0007669"/>
    <property type="project" value="InterPro"/>
</dbReference>
<dbReference type="PANTHER" id="PTHR23349">
    <property type="entry name" value="BASIC HELIX-LOOP-HELIX TRANSCRIPTION FACTOR, TWIST"/>
    <property type="match status" value="1"/>
</dbReference>
<keyword evidence="3" id="KW-0238">DNA-binding</keyword>
<dbReference type="SUPFAM" id="SSF47459">
    <property type="entry name" value="HLH, helix-loop-helix DNA-binding domain"/>
    <property type="match status" value="1"/>
</dbReference>
<comment type="caution">
    <text evidence="9">The sequence shown here is derived from an EMBL/GenBank/DDBJ whole genome shotgun (WGS) entry which is preliminary data.</text>
</comment>
<dbReference type="CDD" id="cd11466">
    <property type="entry name" value="bHLH_TS_HAND"/>
    <property type="match status" value="1"/>
</dbReference>
<dbReference type="InterPro" id="IPR050283">
    <property type="entry name" value="E-box_TF_Regulators"/>
</dbReference>
<feature type="domain" description="BHLH" evidence="8">
    <location>
        <begin position="147"/>
        <end position="199"/>
    </location>
</feature>
<dbReference type="GO" id="GO:0005634">
    <property type="term" value="C:nucleus"/>
    <property type="evidence" value="ECO:0007669"/>
    <property type="project" value="UniProtKB-SubCell"/>
</dbReference>
<evidence type="ECO:0000256" key="3">
    <source>
        <dbReference type="ARBA" id="ARBA00023125"/>
    </source>
</evidence>
<dbReference type="InterPro" id="IPR011598">
    <property type="entry name" value="bHLH_dom"/>
</dbReference>
<dbReference type="PANTHER" id="PTHR23349:SF68">
    <property type="entry name" value="FI14601P"/>
    <property type="match status" value="1"/>
</dbReference>
<dbReference type="GO" id="GO:0000981">
    <property type="term" value="F:DNA-binding transcription factor activity, RNA polymerase II-specific"/>
    <property type="evidence" value="ECO:0007669"/>
    <property type="project" value="TreeGrafter"/>
</dbReference>
<evidence type="ECO:0000313" key="9">
    <source>
        <dbReference type="EMBL" id="KAK2170541.1"/>
    </source>
</evidence>
<evidence type="ECO:0000256" key="2">
    <source>
        <dbReference type="ARBA" id="ARBA00023015"/>
    </source>
</evidence>
<keyword evidence="5" id="KW-0539">Nucleus</keyword>
<accession>A0AAD9KFZ8</accession>
<dbReference type="Pfam" id="PF00010">
    <property type="entry name" value="HLH"/>
    <property type="match status" value="1"/>
</dbReference>
<dbReference type="PROSITE" id="PS50888">
    <property type="entry name" value="BHLH"/>
    <property type="match status" value="1"/>
</dbReference>